<dbReference type="EMBL" id="JBBXMP010000634">
    <property type="protein sequence ID" value="KAL0057202.1"/>
    <property type="molecule type" value="Genomic_DNA"/>
</dbReference>
<evidence type="ECO:0000313" key="2">
    <source>
        <dbReference type="Proteomes" id="UP001437256"/>
    </source>
</evidence>
<comment type="caution">
    <text evidence="1">The sequence shown here is derived from an EMBL/GenBank/DDBJ whole genome shotgun (WGS) entry which is preliminary data.</text>
</comment>
<protein>
    <submittedName>
        <fullName evidence="1">Uncharacterized protein</fullName>
    </submittedName>
</protein>
<sequence length="527" mass="60415">MQSICPYKSPQAWIVFNGFRAISRAKGIALLLHFFRGGESIGWQRYASAFNGIMKTLSSWSDADLEVIRRSEAVETAPPFYALKAFRWLVAEIGDDKTMRQHLQTILMQNPLHLVMPAVFDQWFVHPDGAWTEKHVRDALNSTPTEPNPLLNPVRETELFRRLMYWINISSIEGGNEELVKLLRDLWTRLLRDGSSGDSDQSLFSSIDSILENETTSGIDAELWSLFIEIGQIATTSNDYWRRLTIHLSRFITSSSADYALHKPTATSSSLFVRSRPGLIREVNDIVIDREIFVVSSEEQKTAWIEAMDIVRRVQAAEEPQRSRWSRWSRRLLPWLGWKSEWVPKVQFRPIPGFFSLPLSKLEEDLNLLSGLVDLEADSSYLNSFKEQWNTARWPQRGRLIEILSKHINDYQPRPVNASPSDLERTFPFVMSSAGLDLINFVHARLVRLVRKEDRQMVRRLPAGIEDRWSEAVARVVEIRQLPDDHFPPLGGSDVVSGMVALWDQGLDPTYVYAPRVVEPNVSSVPD</sequence>
<proteinExistence type="predicted"/>
<name>A0ABR2Z7G4_9AGAR</name>
<evidence type="ECO:0000313" key="1">
    <source>
        <dbReference type="EMBL" id="KAL0057202.1"/>
    </source>
</evidence>
<organism evidence="1 2">
    <name type="scientific">Marasmius tenuissimus</name>
    <dbReference type="NCBI Taxonomy" id="585030"/>
    <lineage>
        <taxon>Eukaryota</taxon>
        <taxon>Fungi</taxon>
        <taxon>Dikarya</taxon>
        <taxon>Basidiomycota</taxon>
        <taxon>Agaricomycotina</taxon>
        <taxon>Agaricomycetes</taxon>
        <taxon>Agaricomycetidae</taxon>
        <taxon>Agaricales</taxon>
        <taxon>Marasmiineae</taxon>
        <taxon>Marasmiaceae</taxon>
        <taxon>Marasmius</taxon>
    </lineage>
</organism>
<accession>A0ABR2Z7G4</accession>
<gene>
    <name evidence="1" type="ORF">AAF712_016162</name>
</gene>
<dbReference type="Proteomes" id="UP001437256">
    <property type="component" value="Unassembled WGS sequence"/>
</dbReference>
<keyword evidence="2" id="KW-1185">Reference proteome</keyword>
<reference evidence="1 2" key="1">
    <citation type="submission" date="2024-05" db="EMBL/GenBank/DDBJ databases">
        <title>A draft genome resource for the thread blight pathogen Marasmius tenuissimus strain MS-2.</title>
        <authorList>
            <person name="Yulfo-Soto G.E."/>
            <person name="Baruah I.K."/>
            <person name="Amoako-Attah I."/>
            <person name="Bukari Y."/>
            <person name="Meinhardt L.W."/>
            <person name="Bailey B.A."/>
            <person name="Cohen S.P."/>
        </authorList>
    </citation>
    <scope>NUCLEOTIDE SEQUENCE [LARGE SCALE GENOMIC DNA]</scope>
    <source>
        <strain evidence="1 2">MS-2</strain>
    </source>
</reference>